<name>A0A9J6GJD4_HAELO</name>
<gene>
    <name evidence="2" type="ORF">HPB48_000797</name>
</gene>
<sequence>MTTPAGRSEITSPALRSGCGLSTTSPCIQRRRDIGPRALHSLELTKLRGSAASVYHMGYSEDSKNNVVLRVGGREIRAHRSVLAVQSVVFPATFEYGMVKKTRGRAAITNLDHDVVSHMLDFYTGRHGRNGGGLIAGANNYALEAQVTVESAADLLLLADEQSESGVNAGALDIFTHAHDVMGTPG</sequence>
<reference evidence="2 3" key="1">
    <citation type="journal article" date="2020" name="Cell">
        <title>Large-Scale Comparative Analyses of Tick Genomes Elucidate Their Genetic Diversity and Vector Capacities.</title>
        <authorList>
            <consortium name="Tick Genome and Microbiome Consortium (TIGMIC)"/>
            <person name="Jia N."/>
            <person name="Wang J."/>
            <person name="Shi W."/>
            <person name="Du L."/>
            <person name="Sun Y."/>
            <person name="Zhan W."/>
            <person name="Jiang J.F."/>
            <person name="Wang Q."/>
            <person name="Zhang B."/>
            <person name="Ji P."/>
            <person name="Bell-Sakyi L."/>
            <person name="Cui X.M."/>
            <person name="Yuan T.T."/>
            <person name="Jiang B.G."/>
            <person name="Yang W.F."/>
            <person name="Lam T.T."/>
            <person name="Chang Q.C."/>
            <person name="Ding S.J."/>
            <person name="Wang X.J."/>
            <person name="Zhu J.G."/>
            <person name="Ruan X.D."/>
            <person name="Zhao L."/>
            <person name="Wei J.T."/>
            <person name="Ye R.Z."/>
            <person name="Que T.C."/>
            <person name="Du C.H."/>
            <person name="Zhou Y.H."/>
            <person name="Cheng J.X."/>
            <person name="Dai P.F."/>
            <person name="Guo W.B."/>
            <person name="Han X.H."/>
            <person name="Huang E.J."/>
            <person name="Li L.F."/>
            <person name="Wei W."/>
            <person name="Gao Y.C."/>
            <person name="Liu J.Z."/>
            <person name="Shao H.Z."/>
            <person name="Wang X."/>
            <person name="Wang C.C."/>
            <person name="Yang T.C."/>
            <person name="Huo Q.B."/>
            <person name="Li W."/>
            <person name="Chen H.Y."/>
            <person name="Chen S.E."/>
            <person name="Zhou L.G."/>
            <person name="Ni X.B."/>
            <person name="Tian J.H."/>
            <person name="Sheng Y."/>
            <person name="Liu T."/>
            <person name="Pan Y.S."/>
            <person name="Xia L.Y."/>
            <person name="Li J."/>
            <person name="Zhao F."/>
            <person name="Cao W.C."/>
        </authorList>
    </citation>
    <scope>NUCLEOTIDE SEQUENCE [LARGE SCALE GENOMIC DNA]</scope>
    <source>
        <strain evidence="2">HaeL-2018</strain>
    </source>
</reference>
<evidence type="ECO:0000259" key="1">
    <source>
        <dbReference type="PROSITE" id="PS50097"/>
    </source>
</evidence>
<dbReference type="InterPro" id="IPR000210">
    <property type="entry name" value="BTB/POZ_dom"/>
</dbReference>
<dbReference type="Gene3D" id="3.30.710.10">
    <property type="entry name" value="Potassium Channel Kv1.1, Chain A"/>
    <property type="match status" value="1"/>
</dbReference>
<feature type="domain" description="BTB" evidence="1">
    <location>
        <begin position="65"/>
        <end position="123"/>
    </location>
</feature>
<dbReference type="SUPFAM" id="SSF54695">
    <property type="entry name" value="POZ domain"/>
    <property type="match status" value="1"/>
</dbReference>
<proteinExistence type="predicted"/>
<dbReference type="EMBL" id="JABSTR010000006">
    <property type="protein sequence ID" value="KAH9374492.1"/>
    <property type="molecule type" value="Genomic_DNA"/>
</dbReference>
<dbReference type="Proteomes" id="UP000821853">
    <property type="component" value="Chromosome 4"/>
</dbReference>
<keyword evidence="3" id="KW-1185">Reference proteome</keyword>
<dbReference type="Pfam" id="PF00651">
    <property type="entry name" value="BTB"/>
    <property type="match status" value="1"/>
</dbReference>
<accession>A0A9J6GJD4</accession>
<dbReference type="PANTHER" id="PTHR24413">
    <property type="entry name" value="SPECKLE-TYPE POZ PROTEIN"/>
    <property type="match status" value="1"/>
</dbReference>
<dbReference type="InterPro" id="IPR011333">
    <property type="entry name" value="SKP1/BTB/POZ_sf"/>
</dbReference>
<dbReference type="PROSITE" id="PS50097">
    <property type="entry name" value="BTB"/>
    <property type="match status" value="1"/>
</dbReference>
<dbReference type="VEuPathDB" id="VectorBase:HLOH_057589"/>
<dbReference type="AlphaFoldDB" id="A0A9J6GJD4"/>
<organism evidence="2 3">
    <name type="scientific">Haemaphysalis longicornis</name>
    <name type="common">Bush tick</name>
    <dbReference type="NCBI Taxonomy" id="44386"/>
    <lineage>
        <taxon>Eukaryota</taxon>
        <taxon>Metazoa</taxon>
        <taxon>Ecdysozoa</taxon>
        <taxon>Arthropoda</taxon>
        <taxon>Chelicerata</taxon>
        <taxon>Arachnida</taxon>
        <taxon>Acari</taxon>
        <taxon>Parasitiformes</taxon>
        <taxon>Ixodida</taxon>
        <taxon>Ixodoidea</taxon>
        <taxon>Ixodidae</taxon>
        <taxon>Haemaphysalinae</taxon>
        <taxon>Haemaphysalis</taxon>
    </lineage>
</organism>
<protein>
    <recommendedName>
        <fullName evidence="1">BTB domain-containing protein</fullName>
    </recommendedName>
</protein>
<comment type="caution">
    <text evidence="2">The sequence shown here is derived from an EMBL/GenBank/DDBJ whole genome shotgun (WGS) entry which is preliminary data.</text>
</comment>
<evidence type="ECO:0000313" key="3">
    <source>
        <dbReference type="Proteomes" id="UP000821853"/>
    </source>
</evidence>
<evidence type="ECO:0000313" key="2">
    <source>
        <dbReference type="EMBL" id="KAH9374492.1"/>
    </source>
</evidence>